<dbReference type="InterPro" id="IPR002011">
    <property type="entry name" value="Tyr_kinase_rcpt_2_CS"/>
</dbReference>
<dbReference type="GO" id="GO:0045664">
    <property type="term" value="P:regulation of neuron differentiation"/>
    <property type="evidence" value="ECO:0007669"/>
    <property type="project" value="TreeGrafter"/>
</dbReference>
<keyword evidence="10 20" id="KW-0472">Membrane</keyword>
<dbReference type="PROSITE" id="PS50060">
    <property type="entry name" value="MAM_2"/>
    <property type="match status" value="2"/>
</dbReference>
<keyword evidence="13 18" id="KW-0675">Receptor</keyword>
<evidence type="ECO:0000256" key="14">
    <source>
        <dbReference type="ARBA" id="ARBA00023180"/>
    </source>
</evidence>
<comment type="catalytic activity">
    <reaction evidence="15 18">
        <text>L-tyrosyl-[protein] + ATP = O-phospho-L-tyrosyl-[protein] + ADP + H(+)</text>
        <dbReference type="Rhea" id="RHEA:10596"/>
        <dbReference type="Rhea" id="RHEA-COMP:10136"/>
        <dbReference type="Rhea" id="RHEA-COMP:20101"/>
        <dbReference type="ChEBI" id="CHEBI:15378"/>
        <dbReference type="ChEBI" id="CHEBI:30616"/>
        <dbReference type="ChEBI" id="CHEBI:46858"/>
        <dbReference type="ChEBI" id="CHEBI:61978"/>
        <dbReference type="ChEBI" id="CHEBI:456216"/>
        <dbReference type="EC" id="2.7.10.1"/>
    </reaction>
</comment>
<dbReference type="InterPro" id="IPR013320">
    <property type="entry name" value="ConA-like_dom_sf"/>
</dbReference>
<dbReference type="PROSITE" id="PS00107">
    <property type="entry name" value="PROTEIN_KINASE_ATP"/>
    <property type="match status" value="1"/>
</dbReference>
<dbReference type="CDD" id="cd06263">
    <property type="entry name" value="MAM"/>
    <property type="match status" value="2"/>
</dbReference>
<evidence type="ECO:0000256" key="16">
    <source>
        <dbReference type="PROSITE-ProRule" id="PRU00124"/>
    </source>
</evidence>
<evidence type="ECO:0000256" key="12">
    <source>
        <dbReference type="ARBA" id="ARBA00023157"/>
    </source>
</evidence>
<keyword evidence="14" id="KW-0325">Glycoprotein</keyword>
<keyword evidence="6 17" id="KW-0547">Nucleotide-binding</keyword>
<keyword evidence="18" id="KW-0597">Phosphoprotein</keyword>
<dbReference type="Gene3D" id="1.10.510.10">
    <property type="entry name" value="Transferase(Phosphotransferase) domain 1"/>
    <property type="match status" value="1"/>
</dbReference>
<dbReference type="SUPFAM" id="SSF56112">
    <property type="entry name" value="Protein kinase-like (PK-like)"/>
    <property type="match status" value="1"/>
</dbReference>
<evidence type="ECO:0000256" key="17">
    <source>
        <dbReference type="PROSITE-ProRule" id="PRU10141"/>
    </source>
</evidence>
<evidence type="ECO:0000256" key="15">
    <source>
        <dbReference type="ARBA" id="ARBA00051243"/>
    </source>
</evidence>
<feature type="compositionally biased region" description="Basic and acidic residues" evidence="19">
    <location>
        <begin position="157"/>
        <end position="166"/>
    </location>
</feature>
<dbReference type="EC" id="2.7.10.1" evidence="18"/>
<organism evidence="23 24">
    <name type="scientific">Anopheles dirus</name>
    <dbReference type="NCBI Taxonomy" id="7168"/>
    <lineage>
        <taxon>Eukaryota</taxon>
        <taxon>Metazoa</taxon>
        <taxon>Ecdysozoa</taxon>
        <taxon>Arthropoda</taxon>
        <taxon>Hexapoda</taxon>
        <taxon>Insecta</taxon>
        <taxon>Pterygota</taxon>
        <taxon>Neoptera</taxon>
        <taxon>Endopterygota</taxon>
        <taxon>Diptera</taxon>
        <taxon>Nematocera</taxon>
        <taxon>Culicoidea</taxon>
        <taxon>Culicidae</taxon>
        <taxon>Anophelinae</taxon>
        <taxon>Anopheles</taxon>
    </lineage>
</organism>
<dbReference type="PANTHER" id="PTHR24416">
    <property type="entry name" value="TYROSINE-PROTEIN KINASE RECEPTOR"/>
    <property type="match status" value="1"/>
</dbReference>
<evidence type="ECO:0000256" key="6">
    <source>
        <dbReference type="ARBA" id="ARBA00022741"/>
    </source>
</evidence>
<dbReference type="FunFam" id="3.30.200.20:FF:000117">
    <property type="entry name" value="Tyrosine-protein kinase receptor"/>
    <property type="match status" value="1"/>
</dbReference>
<dbReference type="Gene3D" id="2.60.120.200">
    <property type="match status" value="2"/>
</dbReference>
<dbReference type="GO" id="GO:0005886">
    <property type="term" value="C:plasma membrane"/>
    <property type="evidence" value="ECO:0007669"/>
    <property type="project" value="UniProtKB-SubCell"/>
</dbReference>
<dbReference type="InterPro" id="IPR000719">
    <property type="entry name" value="Prot_kinase_dom"/>
</dbReference>
<evidence type="ECO:0000256" key="13">
    <source>
        <dbReference type="ARBA" id="ARBA00023170"/>
    </source>
</evidence>
<dbReference type="InterPro" id="IPR055163">
    <property type="entry name" value="ALK/LTK-like_GRD"/>
</dbReference>
<evidence type="ECO:0000256" key="18">
    <source>
        <dbReference type="RuleBase" id="RU000312"/>
    </source>
</evidence>
<dbReference type="PROSITE" id="PS00239">
    <property type="entry name" value="RECEPTOR_TYR_KIN_II"/>
    <property type="match status" value="1"/>
</dbReference>
<keyword evidence="2" id="KW-1003">Cell membrane</keyword>
<evidence type="ECO:0000256" key="5">
    <source>
        <dbReference type="ARBA" id="ARBA00022729"/>
    </source>
</evidence>
<evidence type="ECO:0000256" key="1">
    <source>
        <dbReference type="ARBA" id="ARBA00004251"/>
    </source>
</evidence>
<feature type="region of interest" description="Disordered" evidence="19">
    <location>
        <begin position="83"/>
        <end position="309"/>
    </location>
</feature>
<keyword evidence="3" id="KW-0808">Transferase</keyword>
<dbReference type="Pfam" id="PF00629">
    <property type="entry name" value="MAM"/>
    <property type="match status" value="3"/>
</dbReference>
<feature type="region of interest" description="Disordered" evidence="19">
    <location>
        <begin position="1736"/>
        <end position="1755"/>
    </location>
</feature>
<dbReference type="GO" id="GO:0005524">
    <property type="term" value="F:ATP binding"/>
    <property type="evidence" value="ECO:0007669"/>
    <property type="project" value="UniProtKB-UniRule"/>
</dbReference>
<dbReference type="Gene3D" id="3.30.200.20">
    <property type="entry name" value="Phosphorylase Kinase, domain 1"/>
    <property type="match status" value="1"/>
</dbReference>
<comment type="similarity">
    <text evidence="18">Belongs to the protein kinase superfamily. Tyr protein kinase family. Insulin receptor subfamily.</text>
</comment>
<evidence type="ECO:0000256" key="8">
    <source>
        <dbReference type="ARBA" id="ARBA00022840"/>
    </source>
</evidence>
<feature type="domain" description="MAM" evidence="22">
    <location>
        <begin position="581"/>
        <end position="789"/>
    </location>
</feature>
<name>A0A3F2YW23_9DIPT</name>
<dbReference type="CDD" id="cd05036">
    <property type="entry name" value="PTKc_ALK_LTK"/>
    <property type="match status" value="1"/>
</dbReference>
<dbReference type="GO" id="GO:0007169">
    <property type="term" value="P:cell surface receptor protein tyrosine kinase signaling pathway"/>
    <property type="evidence" value="ECO:0007669"/>
    <property type="project" value="InterPro"/>
</dbReference>
<dbReference type="GO" id="GO:0004714">
    <property type="term" value="F:transmembrane receptor protein tyrosine kinase activity"/>
    <property type="evidence" value="ECO:0007669"/>
    <property type="project" value="UniProtKB-EC"/>
</dbReference>
<dbReference type="VEuPathDB" id="VectorBase:ADIR016133"/>
<dbReference type="PROSITE" id="PS50068">
    <property type="entry name" value="LDLRA_2"/>
    <property type="match status" value="1"/>
</dbReference>
<dbReference type="EnsemblMetazoa" id="ADIR016133-RA">
    <property type="protein sequence ID" value="ADIR016133-PA"/>
    <property type="gene ID" value="ADIR016133"/>
</dbReference>
<feature type="domain" description="Protein kinase" evidence="21">
    <location>
        <begin position="1273"/>
        <end position="1549"/>
    </location>
</feature>
<dbReference type="STRING" id="7168.A0A3F2YW23"/>
<comment type="subcellular location">
    <subcellularLocation>
        <location evidence="1">Cell membrane</location>
        <topology evidence="1">Single-pass type I membrane protein</topology>
    </subcellularLocation>
</comment>
<dbReference type="FunFam" id="1.10.510.10:FF:000113">
    <property type="entry name" value="Tyrosine-protein kinase receptor"/>
    <property type="match status" value="1"/>
</dbReference>
<accession>A0A3F2YW23</accession>
<dbReference type="PROSITE" id="PS50011">
    <property type="entry name" value="PROTEIN_KINASE_DOM"/>
    <property type="match status" value="1"/>
</dbReference>
<keyword evidence="24" id="KW-1185">Reference proteome</keyword>
<feature type="binding site" evidence="17">
    <location>
        <position position="1307"/>
    </location>
    <ligand>
        <name>ATP</name>
        <dbReference type="ChEBI" id="CHEBI:30616"/>
    </ligand>
</feature>
<evidence type="ECO:0000313" key="24">
    <source>
        <dbReference type="Proteomes" id="UP000075884"/>
    </source>
</evidence>
<keyword evidence="5" id="KW-0732">Signal</keyword>
<proteinExistence type="inferred from homology"/>
<evidence type="ECO:0000256" key="11">
    <source>
        <dbReference type="ARBA" id="ARBA00023137"/>
    </source>
</evidence>
<dbReference type="Proteomes" id="UP000075884">
    <property type="component" value="Unassembled WGS sequence"/>
</dbReference>
<feature type="compositionally biased region" description="Basic and acidic residues" evidence="19">
    <location>
        <begin position="1012"/>
        <end position="1028"/>
    </location>
</feature>
<evidence type="ECO:0000256" key="10">
    <source>
        <dbReference type="ARBA" id="ARBA00023136"/>
    </source>
</evidence>
<dbReference type="InterPro" id="IPR000998">
    <property type="entry name" value="MAM_dom"/>
</dbReference>
<keyword evidence="8 17" id="KW-0067">ATP-binding</keyword>
<dbReference type="InterPro" id="IPR011009">
    <property type="entry name" value="Kinase-like_dom_sf"/>
</dbReference>
<dbReference type="InterPro" id="IPR050122">
    <property type="entry name" value="RTK"/>
</dbReference>
<evidence type="ECO:0000256" key="20">
    <source>
        <dbReference type="SAM" id="Phobius"/>
    </source>
</evidence>
<evidence type="ECO:0000259" key="21">
    <source>
        <dbReference type="PROSITE" id="PS50011"/>
    </source>
</evidence>
<dbReference type="InterPro" id="IPR002172">
    <property type="entry name" value="LDrepeatLR_classA_rpt"/>
</dbReference>
<reference evidence="24" key="1">
    <citation type="submission" date="2013-03" db="EMBL/GenBank/DDBJ databases">
        <title>The Genome Sequence of Anopheles dirus WRAIR2.</title>
        <authorList>
            <consortium name="The Broad Institute Genomics Platform"/>
            <person name="Neafsey D.E."/>
            <person name="Walton C."/>
            <person name="Walker B."/>
            <person name="Young S.K."/>
            <person name="Zeng Q."/>
            <person name="Gargeya S."/>
            <person name="Fitzgerald M."/>
            <person name="Haas B."/>
            <person name="Abouelleil A."/>
            <person name="Allen A.W."/>
            <person name="Alvarado L."/>
            <person name="Arachchi H.M."/>
            <person name="Berlin A.M."/>
            <person name="Chapman S.B."/>
            <person name="Gainer-Dewar J."/>
            <person name="Goldberg J."/>
            <person name="Griggs A."/>
            <person name="Gujja S."/>
            <person name="Hansen M."/>
            <person name="Howarth C."/>
            <person name="Imamovic A."/>
            <person name="Ireland A."/>
            <person name="Larimer J."/>
            <person name="McCowan C."/>
            <person name="Murphy C."/>
            <person name="Pearson M."/>
            <person name="Poon T.W."/>
            <person name="Priest M."/>
            <person name="Roberts A."/>
            <person name="Saif S."/>
            <person name="Shea T."/>
            <person name="Sisk P."/>
            <person name="Sykes S."/>
            <person name="Wortman J."/>
            <person name="Nusbaum C."/>
            <person name="Birren B."/>
        </authorList>
    </citation>
    <scope>NUCLEOTIDE SEQUENCE [LARGE SCALE GENOMIC DNA]</scope>
    <source>
        <strain evidence="24">WRAIR2</strain>
    </source>
</reference>
<dbReference type="GO" id="GO:0043235">
    <property type="term" value="C:receptor complex"/>
    <property type="evidence" value="ECO:0007669"/>
    <property type="project" value="TreeGrafter"/>
</dbReference>
<evidence type="ECO:0000256" key="2">
    <source>
        <dbReference type="ARBA" id="ARBA00022475"/>
    </source>
</evidence>
<feature type="compositionally biased region" description="Gly residues" evidence="19">
    <location>
        <begin position="276"/>
        <end position="285"/>
    </location>
</feature>
<keyword evidence="7" id="KW-0418">Kinase</keyword>
<dbReference type="PROSITE" id="PS00109">
    <property type="entry name" value="PROTEIN_KINASE_TYR"/>
    <property type="match status" value="1"/>
</dbReference>
<dbReference type="InterPro" id="IPR008266">
    <property type="entry name" value="Tyr_kinase_AS"/>
</dbReference>
<feature type="domain" description="MAM" evidence="22">
    <location>
        <begin position="362"/>
        <end position="528"/>
    </location>
</feature>
<dbReference type="InterPro" id="IPR020635">
    <property type="entry name" value="Tyr_kinase_cat_dom"/>
</dbReference>
<dbReference type="FunFam" id="2.60.120.200:FF:000193">
    <property type="entry name" value="Tyrosine-protein kinase receptor"/>
    <property type="match status" value="2"/>
</dbReference>
<comment type="caution">
    <text evidence="16">Lacks conserved residue(s) required for the propagation of feature annotation.</text>
</comment>
<evidence type="ECO:0000259" key="22">
    <source>
        <dbReference type="PROSITE" id="PS50060"/>
    </source>
</evidence>
<feature type="compositionally biased region" description="Acidic residues" evidence="19">
    <location>
        <begin position="101"/>
        <end position="113"/>
    </location>
</feature>
<dbReference type="SMART" id="SM00137">
    <property type="entry name" value="MAM"/>
    <property type="match status" value="1"/>
</dbReference>
<dbReference type="PANTHER" id="PTHR24416:SF604">
    <property type="entry name" value="RECEPTOR PROTEIN-TYROSINE KINASE"/>
    <property type="match status" value="1"/>
</dbReference>
<reference evidence="23" key="2">
    <citation type="submission" date="2020-05" db="UniProtKB">
        <authorList>
            <consortium name="EnsemblMetazoa"/>
        </authorList>
    </citation>
    <scope>IDENTIFICATION</scope>
    <source>
        <strain evidence="23">WRAIR2</strain>
    </source>
</reference>
<dbReference type="PRINTS" id="PR00109">
    <property type="entry name" value="TYRKINASE"/>
</dbReference>
<feature type="region of interest" description="Disordered" evidence="19">
    <location>
        <begin position="1010"/>
        <end position="1045"/>
    </location>
</feature>
<evidence type="ECO:0000313" key="23">
    <source>
        <dbReference type="EnsemblMetazoa" id="ADIR016133-PA"/>
    </source>
</evidence>
<feature type="transmembrane region" description="Helical" evidence="20">
    <location>
        <begin position="1184"/>
        <end position="1208"/>
    </location>
</feature>
<dbReference type="SUPFAM" id="SSF49899">
    <property type="entry name" value="Concanavalin A-like lectins/glucanases"/>
    <property type="match status" value="2"/>
</dbReference>
<keyword evidence="9 20" id="KW-1133">Transmembrane helix</keyword>
<evidence type="ECO:0000256" key="19">
    <source>
        <dbReference type="SAM" id="MobiDB-lite"/>
    </source>
</evidence>
<keyword evidence="11" id="KW-0829">Tyrosine-protein kinase</keyword>
<keyword evidence="4 18" id="KW-0812">Transmembrane</keyword>
<evidence type="ECO:0000256" key="7">
    <source>
        <dbReference type="ARBA" id="ARBA00022777"/>
    </source>
</evidence>
<dbReference type="Pfam" id="PF12810">
    <property type="entry name" value="ALK_LTK_GRD"/>
    <property type="match status" value="1"/>
</dbReference>
<protein>
    <recommendedName>
        <fullName evidence="18">Tyrosine-protein kinase receptor</fullName>
        <ecNumber evidence="18">2.7.10.1</ecNumber>
    </recommendedName>
</protein>
<evidence type="ECO:0000256" key="9">
    <source>
        <dbReference type="ARBA" id="ARBA00022989"/>
    </source>
</evidence>
<sequence length="1825" mass="196570">MESARTTTNNLPHSAFSGRCRLLRRKMAPGRSGVLLVGAFAAVLGCLLLVPASVHAQRPLGNSTFGASHNSSGVINVHPVLTTSTTTTTEVPPRTGHGDSAEDSSADGDDLYDDHDGEHDDLGDDHDHHDHEHGGGHGYHAFPQRPNDVPAGANRNGGHDGSRLPETRLINPYFPTPASAHGGSKTTEPQNGRRFNPARPGRGRKPSPINELRKLNKISTTNMNGLESGGESISYGSTTHRRGQTVHHGAPGSSNAYGSENEEERAAGADTTAGTATGGGGGSGGTVLPRGRGAADYGNRGRSDSGRGLGVVKQAPGYYTVGSSYSRQGDDPLWTLRARYNEERYHNNVPDQGSEMDNILGMKCNFETECAWTWDENDQHGFQVVTGMNLTESNRTGLMPGPGADPAHNANGHFLHLRLTQDSQPQILTSPVFGATKENCYLEVFTHQSAMHHGSIRIVIETIGNQESSWVPAEIMGNDLRRWSLNTFRIDRISKDFKVLFEVVPNKLGGQARGHVSIDNLRMVQCFPDSISTNNCSYSAVQCTASKVAVCIKTPKICDITVDCDDSEDETLNCDKIPFGGRCDFESGWCGWQNYGNVILSWARHSGPTPTEKTGPDMDHTHENSNVTGYYMLVNMNQHANDSEKKTLVGLASNAIMNSVVFNPPPLVHTNISSPYRNSCVVSVTLCLILSELSSANDFARAQVRFYVHQYGMNPGSINLSSVEIREKENFTTTLWWSSKNLGEDWVRVDIILPNITTKYYLQFEARMGMRIFSDVAIDDFSLSPECFGLNIPAEHLQGYNYWDPRIGGTKQPHKDFVGKTFLELNTCGAKGQQGPTPADCLSSYLDTEAFSAVHVIDSLPFKGIQAWKVPNEGYYTIIAKGAGGGLGSGGVGSSRGAMVLSVLELHKDEEIYILVGQTGEHACIKSMGYRDESCEMRKVNVDTTWMHSKTQQVKNTIIEEGAGGGGGGTYVFLLNSANTAVPLLVAGGGGGLGVGRYLDDDIQHGKKYLSSKKDVSGSAHVDSERRAGPGGGWRAQPEMALGPQSGASLLEGGRGGLPCYTPRGTHGQGGFGGGGGGCDTGGGGGGYSGGDTMINSTNGEGGSSFMASKRNVPELSMEYAGANSGHGAVLIIPAIQGCGCDYRCVALDEYRATVGCICPDGWTLKPDNYTACELPSETVEMKYLIMFFVVVVIVLCAALASLILILYNRYQRKRQALMRHKMLLEQDLQLSRLRSTADDSALTNFNPNYGCDGILNGNVDVKSLPQVARESLRLVKALGQGAFGEVYQGLYRHRDGDAVEMPVAVKTLPEMSTGQAESDFLMEAAIMAKFNHPNIVHLIGVCFDRHPRFIVLELLAGGDLKNFLREGRNKPERPSPLTMKDLIFCALDVAKGCRYMESKRFIHRDIAARNCLLSSKGPGRVVKIADFGMARDIYRSDYYRKGGKAMLPIKWMPPEAFLDGIFTSKTDVWSFGVLLWEVFSLGLMPYTGLPNRDVMQLVTGGGRLDAPQGCPMAVYRIMADCWNPTPEERPSFSNLLERLTTCTQDPEVMNAPLPSFFRPPSNERDTTIMRPPGNDDFCLQVPNSSDYLIPLPGPRSVAERLLSEATGVTIPDTLMTCTPPKNASPRIVNGHTVVVSNALVGHGVPQQGVPLTTVTDGACWETSFIRKHPGQVCPADVPLPPPPVLDPAEPTLPPNGPSSMVPPPVPEVADKLISLDTPQQTPTAIQPPISFSNPIGELGDGSSPGSAPGVGGPMTNGHGAPMVESPAMETAKLLSSIPPPITLDPAALSMQQNHVGGTSYANIRMMSNGANHVHGSHNGNHGDH</sequence>
<feature type="compositionally biased region" description="Basic and acidic residues" evidence="19">
    <location>
        <begin position="114"/>
        <end position="135"/>
    </location>
</feature>
<evidence type="ECO:0000256" key="3">
    <source>
        <dbReference type="ARBA" id="ARBA00022679"/>
    </source>
</evidence>
<evidence type="ECO:0000256" key="4">
    <source>
        <dbReference type="ARBA" id="ARBA00022692"/>
    </source>
</evidence>
<dbReference type="SMART" id="SM00219">
    <property type="entry name" value="TyrKc"/>
    <property type="match status" value="1"/>
</dbReference>
<keyword evidence="12" id="KW-1015">Disulfide bond</keyword>
<dbReference type="InterPro" id="IPR017441">
    <property type="entry name" value="Protein_kinase_ATP_BS"/>
</dbReference>
<dbReference type="InterPro" id="IPR001245">
    <property type="entry name" value="Ser-Thr/Tyr_kinase_cat_dom"/>
</dbReference>
<dbReference type="Pfam" id="PF07714">
    <property type="entry name" value="PK_Tyr_Ser-Thr"/>
    <property type="match status" value="1"/>
</dbReference>